<accession>A0A1R2CLV5</accession>
<gene>
    <name evidence="1" type="ORF">SteCoe_7790</name>
</gene>
<name>A0A1R2CLV5_9CILI</name>
<comment type="caution">
    <text evidence="1">The sequence shown here is derived from an EMBL/GenBank/DDBJ whole genome shotgun (WGS) entry which is preliminary data.</text>
</comment>
<sequence length="261" mass="31238">MEISLDHIFTVVNPENIDDLSQSTKHSYKTKKKLKKLKKKHVETQNEGAFGFKFYSIKSNCPPKKDYLRSKMIRSHKRAIRQIATGACPSKILMFKSENCRAEELWKKFCQVYFQNQEILSVVSQTDLNYIADQRKIWKNYQSSVKSYNSKFCRNYFSEIPVRESYFYFIELVFCDFSPEHLKNKFEFCCCHNKSHNSICIDSWKNLKYFLQIEILIELNVVPWEPLQEPQHETLQVSHSQPEWINKIYINRFFSRNFSCI</sequence>
<reference evidence="1 2" key="1">
    <citation type="submission" date="2016-11" db="EMBL/GenBank/DDBJ databases">
        <title>The macronuclear genome of Stentor coeruleus: a giant cell with tiny introns.</title>
        <authorList>
            <person name="Slabodnick M."/>
            <person name="Ruby J.G."/>
            <person name="Reiff S.B."/>
            <person name="Swart E.C."/>
            <person name="Gosai S."/>
            <person name="Prabakaran S."/>
            <person name="Witkowska E."/>
            <person name="Larue G.E."/>
            <person name="Fisher S."/>
            <person name="Freeman R.M."/>
            <person name="Gunawardena J."/>
            <person name="Chu W."/>
            <person name="Stover N.A."/>
            <person name="Gregory B.D."/>
            <person name="Nowacki M."/>
            <person name="Derisi J."/>
            <person name="Roy S.W."/>
            <person name="Marshall W.F."/>
            <person name="Sood P."/>
        </authorList>
    </citation>
    <scope>NUCLEOTIDE SEQUENCE [LARGE SCALE GENOMIC DNA]</scope>
    <source>
        <strain evidence="1">WM001</strain>
    </source>
</reference>
<keyword evidence="2" id="KW-1185">Reference proteome</keyword>
<dbReference type="AlphaFoldDB" id="A0A1R2CLV5"/>
<dbReference type="EMBL" id="MPUH01000113">
    <property type="protein sequence ID" value="OMJ89998.1"/>
    <property type="molecule type" value="Genomic_DNA"/>
</dbReference>
<dbReference type="Proteomes" id="UP000187209">
    <property type="component" value="Unassembled WGS sequence"/>
</dbReference>
<proteinExistence type="predicted"/>
<protein>
    <submittedName>
        <fullName evidence="1">Uncharacterized protein</fullName>
    </submittedName>
</protein>
<evidence type="ECO:0000313" key="1">
    <source>
        <dbReference type="EMBL" id="OMJ89998.1"/>
    </source>
</evidence>
<organism evidence="1 2">
    <name type="scientific">Stentor coeruleus</name>
    <dbReference type="NCBI Taxonomy" id="5963"/>
    <lineage>
        <taxon>Eukaryota</taxon>
        <taxon>Sar</taxon>
        <taxon>Alveolata</taxon>
        <taxon>Ciliophora</taxon>
        <taxon>Postciliodesmatophora</taxon>
        <taxon>Heterotrichea</taxon>
        <taxon>Heterotrichida</taxon>
        <taxon>Stentoridae</taxon>
        <taxon>Stentor</taxon>
    </lineage>
</organism>
<evidence type="ECO:0000313" key="2">
    <source>
        <dbReference type="Proteomes" id="UP000187209"/>
    </source>
</evidence>